<dbReference type="SUPFAM" id="SSF55103">
    <property type="entry name" value="FAD-linked oxidases, C-terminal domain"/>
    <property type="match status" value="1"/>
</dbReference>
<dbReference type="Gene3D" id="3.30.70.2190">
    <property type="match status" value="1"/>
</dbReference>
<dbReference type="EMBL" id="BJYR01000023">
    <property type="protein sequence ID" value="GEO01551.1"/>
    <property type="molecule type" value="Genomic_DNA"/>
</dbReference>
<proteinExistence type="inferred from homology"/>
<evidence type="ECO:0000313" key="8">
    <source>
        <dbReference type="Proteomes" id="UP000321464"/>
    </source>
</evidence>
<dbReference type="InterPro" id="IPR006094">
    <property type="entry name" value="Oxid_FAD_bind_N"/>
</dbReference>
<dbReference type="InterPro" id="IPR016166">
    <property type="entry name" value="FAD-bd_PCMH"/>
</dbReference>
<reference evidence="7 8" key="1">
    <citation type="submission" date="2019-07" db="EMBL/GenBank/DDBJ databases">
        <title>Whole genome shotgun sequence of Novosphingobium sediminis NBRC 106119.</title>
        <authorList>
            <person name="Hosoyama A."/>
            <person name="Uohara A."/>
            <person name="Ohji S."/>
            <person name="Ichikawa N."/>
        </authorList>
    </citation>
    <scope>NUCLEOTIDE SEQUENCE [LARGE SCALE GENOMIC DNA]</scope>
    <source>
        <strain evidence="7 8">NBRC 106119</strain>
    </source>
</reference>
<dbReference type="PANTHER" id="PTHR43716">
    <property type="entry name" value="D-2-HYDROXYGLUTARATE DEHYDROGENASE, MITOCHONDRIAL"/>
    <property type="match status" value="1"/>
</dbReference>
<keyword evidence="3" id="KW-0285">Flavoprotein</keyword>
<comment type="cofactor">
    <cofactor evidence="1">
        <name>FAD</name>
        <dbReference type="ChEBI" id="CHEBI:57692"/>
    </cofactor>
</comment>
<dbReference type="InterPro" id="IPR051264">
    <property type="entry name" value="FAD-oxidored/transferase_4"/>
</dbReference>
<feature type="domain" description="FAD-binding PCMH-type" evidence="6">
    <location>
        <begin position="33"/>
        <end position="212"/>
    </location>
</feature>
<evidence type="ECO:0000256" key="4">
    <source>
        <dbReference type="ARBA" id="ARBA00022827"/>
    </source>
</evidence>
<dbReference type="GO" id="GO:0071949">
    <property type="term" value="F:FAD binding"/>
    <property type="evidence" value="ECO:0007669"/>
    <property type="project" value="InterPro"/>
</dbReference>
<evidence type="ECO:0000256" key="1">
    <source>
        <dbReference type="ARBA" id="ARBA00001974"/>
    </source>
</evidence>
<accession>A0A512APD2</accession>
<comment type="similarity">
    <text evidence="2">Belongs to the FAD-binding oxidoreductase/transferase type 4 family.</text>
</comment>
<dbReference type="GO" id="GO:0022904">
    <property type="term" value="P:respiratory electron transport chain"/>
    <property type="evidence" value="ECO:0007669"/>
    <property type="project" value="TreeGrafter"/>
</dbReference>
<evidence type="ECO:0000256" key="2">
    <source>
        <dbReference type="ARBA" id="ARBA00008000"/>
    </source>
</evidence>
<evidence type="ECO:0000313" key="7">
    <source>
        <dbReference type="EMBL" id="GEO01551.1"/>
    </source>
</evidence>
<keyword evidence="5" id="KW-0560">Oxidoreductase</keyword>
<dbReference type="PANTHER" id="PTHR43716:SF1">
    <property type="entry name" value="D-2-HYDROXYGLUTARATE DEHYDROGENASE, MITOCHONDRIAL"/>
    <property type="match status" value="1"/>
</dbReference>
<dbReference type="RefSeq" id="WP_246135262.1">
    <property type="nucleotide sequence ID" value="NZ_BJYR01000023.1"/>
</dbReference>
<evidence type="ECO:0000256" key="5">
    <source>
        <dbReference type="ARBA" id="ARBA00023002"/>
    </source>
</evidence>
<dbReference type="InterPro" id="IPR016167">
    <property type="entry name" value="FAD-bd_PCMH_sub1"/>
</dbReference>
<dbReference type="InterPro" id="IPR016171">
    <property type="entry name" value="Vanillyl_alc_oxidase_C-sub2"/>
</dbReference>
<dbReference type="SUPFAM" id="SSF56176">
    <property type="entry name" value="FAD-binding/transporter-associated domain-like"/>
    <property type="match status" value="1"/>
</dbReference>
<evidence type="ECO:0000259" key="6">
    <source>
        <dbReference type="PROSITE" id="PS51387"/>
    </source>
</evidence>
<dbReference type="InterPro" id="IPR016169">
    <property type="entry name" value="FAD-bd_PCMH_sub2"/>
</dbReference>
<keyword evidence="8" id="KW-1185">Reference proteome</keyword>
<name>A0A512APD2_9SPHN</name>
<dbReference type="Gene3D" id="3.30.43.10">
    <property type="entry name" value="Uridine Diphospho-n-acetylenolpyruvylglucosamine Reductase, domain 2"/>
    <property type="match status" value="1"/>
</dbReference>
<dbReference type="InterPro" id="IPR004113">
    <property type="entry name" value="FAD-bd_oxidored_4_C"/>
</dbReference>
<dbReference type="Proteomes" id="UP000321464">
    <property type="component" value="Unassembled WGS sequence"/>
</dbReference>
<dbReference type="Pfam" id="PF02913">
    <property type="entry name" value="FAD-oxidase_C"/>
    <property type="match status" value="1"/>
</dbReference>
<dbReference type="InterPro" id="IPR016164">
    <property type="entry name" value="FAD-linked_Oxase-like_C"/>
</dbReference>
<dbReference type="Gene3D" id="3.30.70.2740">
    <property type="match status" value="1"/>
</dbReference>
<dbReference type="InterPro" id="IPR036318">
    <property type="entry name" value="FAD-bd_PCMH-like_sf"/>
</dbReference>
<dbReference type="Gene3D" id="3.30.465.10">
    <property type="match status" value="1"/>
</dbReference>
<dbReference type="Pfam" id="PF01565">
    <property type="entry name" value="FAD_binding_4"/>
    <property type="match status" value="1"/>
</dbReference>
<sequence>MDLAAEIRALVGDRGLLTGDDVRMRSCDPFRNVPPEGPLIVRPASTEELSAVMRLCHERGQCVVTHGGRTGVAGGAFVGADEIAISLERMNVIEEICPVTSLAVVGAGVTIEALQNAAAAQGLFYPIDLGAKGTATIGGSIATNAGGNRVLRWGMTRQNVLGLEAVLADGTVVSAMNRLIKNNTGYDVKQVFIGAEGTTGIVTRAVMRLVPALASQSVAFVAVDSEQALLDLLGRARKLPTLSAFEVMWPDYYDLVAASGTDRRPLAQGRHAYVLIEAMGYDRELDAQVFEAFLESVYTDGLVVDAVLAASDKQIAELWRVREGAECIVREMSPFVSSDVSLDVRDVSRFVDLVRSGLAEHYPIVRTATFGHLGDNNIHLALHVGPDTLAQEPNVERIMFDALRTFGGALTAEHGIGQFKRAFLPDHKHPGEMTVMGAVRAALDPAGLLNRDVLF</sequence>
<dbReference type="AlphaFoldDB" id="A0A512APD2"/>
<dbReference type="PROSITE" id="PS51387">
    <property type="entry name" value="FAD_PCMH"/>
    <property type="match status" value="1"/>
</dbReference>
<protein>
    <submittedName>
        <fullName evidence="7">Oxidoreductase</fullName>
    </submittedName>
</protein>
<keyword evidence="4" id="KW-0274">FAD</keyword>
<comment type="caution">
    <text evidence="7">The sequence shown here is derived from an EMBL/GenBank/DDBJ whole genome shotgun (WGS) entry which is preliminary data.</text>
</comment>
<gene>
    <name evidence="7" type="ORF">NSE01_33830</name>
</gene>
<evidence type="ECO:0000256" key="3">
    <source>
        <dbReference type="ARBA" id="ARBA00022630"/>
    </source>
</evidence>
<dbReference type="GO" id="GO:0016491">
    <property type="term" value="F:oxidoreductase activity"/>
    <property type="evidence" value="ECO:0007669"/>
    <property type="project" value="UniProtKB-KW"/>
</dbReference>
<organism evidence="7 8">
    <name type="scientific">Novosphingobium sediminis</name>
    <dbReference type="NCBI Taxonomy" id="707214"/>
    <lineage>
        <taxon>Bacteria</taxon>
        <taxon>Pseudomonadati</taxon>
        <taxon>Pseudomonadota</taxon>
        <taxon>Alphaproteobacteria</taxon>
        <taxon>Sphingomonadales</taxon>
        <taxon>Sphingomonadaceae</taxon>
        <taxon>Novosphingobium</taxon>
    </lineage>
</organism>
<dbReference type="Gene3D" id="1.10.45.10">
    <property type="entry name" value="Vanillyl-alcohol Oxidase, Chain A, domain 4"/>
    <property type="match status" value="1"/>
</dbReference>